<dbReference type="CDD" id="cd10910">
    <property type="entry name" value="PIN_limkain_b1_N_like"/>
    <property type="match status" value="1"/>
</dbReference>
<evidence type="ECO:0000259" key="1">
    <source>
        <dbReference type="Pfam" id="PF01936"/>
    </source>
</evidence>
<evidence type="ECO:0000313" key="2">
    <source>
        <dbReference type="EMBL" id="TRM61736.1"/>
    </source>
</evidence>
<dbReference type="PANTHER" id="PTHR14379:SF3">
    <property type="entry name" value="MEIOSIS REGULATOR AND MRNA STABILITY FACTOR 1"/>
    <property type="match status" value="1"/>
</dbReference>
<dbReference type="OrthoDB" id="549353at2759"/>
<sequence>MTTTHQPVAIFWDFENCSLALGRTGFTVARNIESIAQKYGSLKLFKAYLDAQKQPLGSDVFRAELQSSGVSVTDCPHIGRKEVADRMLQGDLMSFALDYPAPATVIIISADRDFAYAASVLRQRRYNVVMIS</sequence>
<dbReference type="EMBL" id="VDMD01000015">
    <property type="protein sequence ID" value="TRM61736.1"/>
    <property type="molecule type" value="Genomic_DNA"/>
</dbReference>
<keyword evidence="3" id="KW-1185">Reference proteome</keyword>
<dbReference type="InterPro" id="IPR024768">
    <property type="entry name" value="Marf1"/>
</dbReference>
<proteinExistence type="predicted"/>
<dbReference type="GO" id="GO:1905762">
    <property type="term" value="F:CCR4-NOT complex binding"/>
    <property type="evidence" value="ECO:0007669"/>
    <property type="project" value="TreeGrafter"/>
</dbReference>
<gene>
    <name evidence="2" type="ORF">BD626DRAFT_405359</name>
</gene>
<dbReference type="GO" id="GO:0010468">
    <property type="term" value="P:regulation of gene expression"/>
    <property type="evidence" value="ECO:0007669"/>
    <property type="project" value="InterPro"/>
</dbReference>
<evidence type="ECO:0000313" key="3">
    <source>
        <dbReference type="Proteomes" id="UP000320762"/>
    </source>
</evidence>
<protein>
    <submittedName>
        <fullName evidence="2">Limkain-b1-type NYN domain-containing protein</fullName>
    </submittedName>
</protein>
<dbReference type="AlphaFoldDB" id="A0A550CAL5"/>
<dbReference type="InterPro" id="IPR021139">
    <property type="entry name" value="NYN"/>
</dbReference>
<reference evidence="2 3" key="1">
    <citation type="journal article" date="2019" name="New Phytol.">
        <title>Comparative genomics reveals unique wood-decay strategies and fruiting body development in the Schizophyllaceae.</title>
        <authorList>
            <person name="Almasi E."/>
            <person name="Sahu N."/>
            <person name="Krizsan K."/>
            <person name="Balint B."/>
            <person name="Kovacs G.M."/>
            <person name="Kiss B."/>
            <person name="Cseklye J."/>
            <person name="Drula E."/>
            <person name="Henrissat B."/>
            <person name="Nagy I."/>
            <person name="Chovatia M."/>
            <person name="Adam C."/>
            <person name="LaButti K."/>
            <person name="Lipzen A."/>
            <person name="Riley R."/>
            <person name="Grigoriev I.V."/>
            <person name="Nagy L.G."/>
        </authorList>
    </citation>
    <scope>NUCLEOTIDE SEQUENCE [LARGE SCALE GENOMIC DNA]</scope>
    <source>
        <strain evidence="2 3">NL-1724</strain>
    </source>
</reference>
<feature type="domain" description="NYN" evidence="1">
    <location>
        <begin position="8"/>
        <end position="131"/>
    </location>
</feature>
<feature type="non-terminal residue" evidence="2">
    <location>
        <position position="132"/>
    </location>
</feature>
<dbReference type="Pfam" id="PF01936">
    <property type="entry name" value="NYN"/>
    <property type="match status" value="1"/>
</dbReference>
<dbReference type="Proteomes" id="UP000320762">
    <property type="component" value="Unassembled WGS sequence"/>
</dbReference>
<organism evidence="2 3">
    <name type="scientific">Schizophyllum amplum</name>
    <dbReference type="NCBI Taxonomy" id="97359"/>
    <lineage>
        <taxon>Eukaryota</taxon>
        <taxon>Fungi</taxon>
        <taxon>Dikarya</taxon>
        <taxon>Basidiomycota</taxon>
        <taxon>Agaricomycotina</taxon>
        <taxon>Agaricomycetes</taxon>
        <taxon>Agaricomycetidae</taxon>
        <taxon>Agaricales</taxon>
        <taxon>Schizophyllaceae</taxon>
        <taxon>Schizophyllum</taxon>
    </lineage>
</organism>
<comment type="caution">
    <text evidence="2">The sequence shown here is derived from an EMBL/GenBank/DDBJ whole genome shotgun (WGS) entry which is preliminary data.</text>
</comment>
<dbReference type="GO" id="GO:0004540">
    <property type="term" value="F:RNA nuclease activity"/>
    <property type="evidence" value="ECO:0007669"/>
    <property type="project" value="InterPro"/>
</dbReference>
<dbReference type="GO" id="GO:0005777">
    <property type="term" value="C:peroxisome"/>
    <property type="evidence" value="ECO:0007669"/>
    <property type="project" value="InterPro"/>
</dbReference>
<accession>A0A550CAL5</accession>
<dbReference type="STRING" id="97359.A0A550CAL5"/>
<dbReference type="PANTHER" id="PTHR14379">
    <property type="entry name" value="LIMKAIN B LKAP"/>
    <property type="match status" value="1"/>
</dbReference>
<name>A0A550CAL5_9AGAR</name>
<dbReference type="Gene3D" id="3.40.50.1010">
    <property type="entry name" value="5'-nuclease"/>
    <property type="match status" value="1"/>
</dbReference>